<evidence type="ECO:0000256" key="1">
    <source>
        <dbReference type="ARBA" id="ARBA00022729"/>
    </source>
</evidence>
<evidence type="ECO:0000256" key="3">
    <source>
        <dbReference type="ARBA" id="ARBA00023180"/>
    </source>
</evidence>
<feature type="signal peptide" evidence="5">
    <location>
        <begin position="1"/>
        <end position="20"/>
    </location>
</feature>
<dbReference type="GeneTree" id="ENSGT00950000182930"/>
<dbReference type="AlphaFoldDB" id="A0A8D3B7H6"/>
<dbReference type="InterPro" id="IPR025764">
    <property type="entry name" value="Cystatin_Fetuin_B"/>
</dbReference>
<feature type="region of interest" description="Disordered" evidence="4">
    <location>
        <begin position="276"/>
        <end position="447"/>
    </location>
</feature>
<evidence type="ECO:0000313" key="8">
    <source>
        <dbReference type="Proteomes" id="UP000694558"/>
    </source>
</evidence>
<feature type="chain" id="PRO_5034126467" evidence="5">
    <location>
        <begin position="21"/>
        <end position="508"/>
    </location>
</feature>
<feature type="domain" description="Cystatin fetuin-B-type" evidence="6">
    <location>
        <begin position="147"/>
        <end position="257"/>
    </location>
</feature>
<feature type="compositionally biased region" description="Basic residues" evidence="4">
    <location>
        <begin position="379"/>
        <end position="406"/>
    </location>
</feature>
<feature type="domain" description="Cystatin fetuin-B-type" evidence="6">
    <location>
        <begin position="22"/>
        <end position="136"/>
    </location>
</feature>
<dbReference type="InterPro" id="IPR000010">
    <property type="entry name" value="Cystatin_dom"/>
</dbReference>
<dbReference type="PANTHER" id="PTHR13814:SF10">
    <property type="entry name" value="FETUIN-B"/>
    <property type="match status" value="1"/>
</dbReference>
<dbReference type="Ensembl" id="ENSSMAT00000030089.2">
    <property type="protein sequence ID" value="ENSSMAP00000029723.2"/>
    <property type="gene ID" value="ENSSMAG00000018229.2"/>
</dbReference>
<dbReference type="PROSITE" id="PS51257">
    <property type="entry name" value="PROKAR_LIPOPROTEIN"/>
    <property type="match status" value="1"/>
</dbReference>
<sequence length="508" mass="56302">MKHRVLLSLLLALGCAHVRGAPVEQAGLEQGSCDDASAKAAAGLALTKINQDRKEGYVFSLHRLSNVHTAKNGDNGVVFYLTLDVVETNCSVLNRDDKKTCEARPTHDTPVYGQCKTAIYISRVNRVVRLYKYDCVIRPVPSARLVELCPDCPTLIGHDDVEVQKTVAASLEKFNKESGLAKRFALLNVTRATASMGMSTFYNVEYTVQETTCANGAKEATAEKCPLLDCEFTHKGFCKASHVHPPVGDAMTDVECDIYEPEAADREKKLHLKAEETDHSHNDTHTHAAAAADDKHDHAHDHAHAADGGAHTRPRQRPHQGPRSRSPHPHSRQRRRRRAPPLARPRRRQRAQARPRPHPRPRPRPRPRARPPRQGAQPQRRRAKPPPRLQARRRQPHPRARPRARPGPRPQASSPAPARAPPPPPRPRAREGVPRPPDQPTTLPFFPEVPEVAVTLPAKLDPEIPGEMEPTIRAFPTSVSAQCTAAPVVEPTLVDKLFAEDPRFKGTA</sequence>
<keyword evidence="3" id="KW-0325">Glycoprotein</keyword>
<dbReference type="PANTHER" id="PTHR13814">
    <property type="entry name" value="FETUIN"/>
    <property type="match status" value="1"/>
</dbReference>
<evidence type="ECO:0000313" key="7">
    <source>
        <dbReference type="Ensembl" id="ENSSMAP00000029723.2"/>
    </source>
</evidence>
<gene>
    <name evidence="7" type="primary">si:ch211-284e20.8</name>
</gene>
<dbReference type="Proteomes" id="UP000694558">
    <property type="component" value="Chromosome 12"/>
</dbReference>
<protein>
    <submittedName>
        <fullName evidence="7">Fetuin B</fullName>
    </submittedName>
</protein>
<proteinExistence type="predicted"/>
<evidence type="ECO:0000256" key="2">
    <source>
        <dbReference type="ARBA" id="ARBA00023157"/>
    </source>
</evidence>
<dbReference type="Gene3D" id="3.10.450.10">
    <property type="match status" value="2"/>
</dbReference>
<dbReference type="CDD" id="cd00042">
    <property type="entry name" value="CY"/>
    <property type="match status" value="1"/>
</dbReference>
<reference evidence="7" key="1">
    <citation type="submission" date="2023-05" db="EMBL/GenBank/DDBJ databases">
        <title>High-quality long-read genome of Scophthalmus maximus.</title>
        <authorList>
            <person name="Lien S."/>
            <person name="Martinez P."/>
        </authorList>
    </citation>
    <scope>NUCLEOTIDE SEQUENCE [LARGE SCALE GENOMIC DNA]</scope>
</reference>
<name>A0A8D3B7H6_SCOMX</name>
<evidence type="ECO:0000259" key="6">
    <source>
        <dbReference type="PROSITE" id="PS51530"/>
    </source>
</evidence>
<dbReference type="Pfam" id="PF00031">
    <property type="entry name" value="Cystatin"/>
    <property type="match status" value="1"/>
</dbReference>
<dbReference type="GO" id="GO:0004869">
    <property type="term" value="F:cysteine-type endopeptidase inhibitor activity"/>
    <property type="evidence" value="ECO:0007669"/>
    <property type="project" value="InterPro"/>
</dbReference>
<dbReference type="InterPro" id="IPR050735">
    <property type="entry name" value="Kininogen_Fetuin_HRG"/>
</dbReference>
<reference evidence="7" key="2">
    <citation type="submission" date="2025-08" db="UniProtKB">
        <authorList>
            <consortium name="Ensembl"/>
        </authorList>
    </citation>
    <scope>IDENTIFICATION</scope>
</reference>
<dbReference type="SMART" id="SM00043">
    <property type="entry name" value="CY"/>
    <property type="match status" value="2"/>
</dbReference>
<evidence type="ECO:0000256" key="5">
    <source>
        <dbReference type="SAM" id="SignalP"/>
    </source>
</evidence>
<organism evidence="7 8">
    <name type="scientific">Scophthalmus maximus</name>
    <name type="common">Turbot</name>
    <name type="synonym">Psetta maxima</name>
    <dbReference type="NCBI Taxonomy" id="52904"/>
    <lineage>
        <taxon>Eukaryota</taxon>
        <taxon>Metazoa</taxon>
        <taxon>Chordata</taxon>
        <taxon>Craniata</taxon>
        <taxon>Vertebrata</taxon>
        <taxon>Euteleostomi</taxon>
        <taxon>Actinopterygii</taxon>
        <taxon>Neopterygii</taxon>
        <taxon>Teleostei</taxon>
        <taxon>Neoteleostei</taxon>
        <taxon>Acanthomorphata</taxon>
        <taxon>Carangaria</taxon>
        <taxon>Pleuronectiformes</taxon>
        <taxon>Pleuronectoidei</taxon>
        <taxon>Scophthalmidae</taxon>
        <taxon>Scophthalmus</taxon>
    </lineage>
</organism>
<feature type="compositionally biased region" description="Basic and acidic residues" evidence="4">
    <location>
        <begin position="276"/>
        <end position="305"/>
    </location>
</feature>
<dbReference type="PROSITE" id="PS51530">
    <property type="entry name" value="CYSTATIN_FETUIN_B"/>
    <property type="match status" value="2"/>
</dbReference>
<dbReference type="SUPFAM" id="SSF54403">
    <property type="entry name" value="Cystatin/monellin"/>
    <property type="match status" value="2"/>
</dbReference>
<keyword evidence="2" id="KW-1015">Disulfide bond</keyword>
<keyword evidence="1 5" id="KW-0732">Signal</keyword>
<dbReference type="GO" id="GO:0005576">
    <property type="term" value="C:extracellular region"/>
    <property type="evidence" value="ECO:0007669"/>
    <property type="project" value="TreeGrafter"/>
</dbReference>
<evidence type="ECO:0000256" key="4">
    <source>
        <dbReference type="SAM" id="MobiDB-lite"/>
    </source>
</evidence>
<feature type="compositionally biased region" description="Basic residues" evidence="4">
    <location>
        <begin position="312"/>
        <end position="371"/>
    </location>
</feature>
<accession>A0A8D3B7H6</accession>
<dbReference type="InterPro" id="IPR046350">
    <property type="entry name" value="Cystatin_sf"/>
</dbReference>